<name>A0ABW8AMA1_9ACTN</name>
<reference evidence="2 3" key="1">
    <citation type="submission" date="2024-10" db="EMBL/GenBank/DDBJ databases">
        <title>The Natural Products Discovery Center: Release of the First 8490 Sequenced Strains for Exploring Actinobacteria Biosynthetic Diversity.</title>
        <authorList>
            <person name="Kalkreuter E."/>
            <person name="Kautsar S.A."/>
            <person name="Yang D."/>
            <person name="Bader C.D."/>
            <person name="Teijaro C.N."/>
            <person name="Fluegel L."/>
            <person name="Davis C.M."/>
            <person name="Simpson J.R."/>
            <person name="Lauterbach L."/>
            <person name="Steele A.D."/>
            <person name="Gui C."/>
            <person name="Meng S."/>
            <person name="Li G."/>
            <person name="Viehrig K."/>
            <person name="Ye F."/>
            <person name="Su P."/>
            <person name="Kiefer A.F."/>
            <person name="Nichols A."/>
            <person name="Cepeda A.J."/>
            <person name="Yan W."/>
            <person name="Fan B."/>
            <person name="Jiang Y."/>
            <person name="Adhikari A."/>
            <person name="Zheng C.-J."/>
            <person name="Schuster L."/>
            <person name="Cowan T.M."/>
            <person name="Smanski M.J."/>
            <person name="Chevrette M.G."/>
            <person name="De Carvalho L.P.S."/>
            <person name="Shen B."/>
        </authorList>
    </citation>
    <scope>NUCLEOTIDE SEQUENCE [LARGE SCALE GENOMIC DNA]</scope>
    <source>
        <strain evidence="2 3">NPDC049639</strain>
    </source>
</reference>
<dbReference type="InterPro" id="IPR028973">
    <property type="entry name" value="PhnB-like"/>
</dbReference>
<dbReference type="PANTHER" id="PTHR33990:SF2">
    <property type="entry name" value="PHNB-LIKE DOMAIN-CONTAINING PROTEIN"/>
    <property type="match status" value="1"/>
</dbReference>
<comment type="caution">
    <text evidence="2">The sequence shown here is derived from an EMBL/GenBank/DDBJ whole genome shotgun (WGS) entry which is preliminary data.</text>
</comment>
<dbReference type="Proteomes" id="UP001612915">
    <property type="component" value="Unassembled WGS sequence"/>
</dbReference>
<dbReference type="CDD" id="cd06588">
    <property type="entry name" value="PhnB_like"/>
    <property type="match status" value="1"/>
</dbReference>
<dbReference type="SUPFAM" id="SSF54593">
    <property type="entry name" value="Glyoxalase/Bleomycin resistance protein/Dihydroxybiphenyl dioxygenase"/>
    <property type="match status" value="1"/>
</dbReference>
<dbReference type="PIRSF" id="PIRSF021700">
    <property type="entry name" value="3_dmu_93_MTrfase"/>
    <property type="match status" value="1"/>
</dbReference>
<organism evidence="2 3">
    <name type="scientific">Spongisporangium articulatum</name>
    <dbReference type="NCBI Taxonomy" id="3362603"/>
    <lineage>
        <taxon>Bacteria</taxon>
        <taxon>Bacillati</taxon>
        <taxon>Actinomycetota</taxon>
        <taxon>Actinomycetes</taxon>
        <taxon>Kineosporiales</taxon>
        <taxon>Kineosporiaceae</taxon>
        <taxon>Spongisporangium</taxon>
    </lineage>
</organism>
<dbReference type="EMBL" id="JBITLV010000002">
    <property type="protein sequence ID" value="MFI7586746.1"/>
    <property type="molecule type" value="Genomic_DNA"/>
</dbReference>
<dbReference type="InterPro" id="IPR029068">
    <property type="entry name" value="Glyas_Bleomycin-R_OHBP_Dase"/>
</dbReference>
<dbReference type="RefSeq" id="WP_398277090.1">
    <property type="nucleotide sequence ID" value="NZ_JBITLV010000002.1"/>
</dbReference>
<proteinExistence type="predicted"/>
<accession>A0ABW8AMA1</accession>
<protein>
    <submittedName>
        <fullName evidence="2">VOC family protein</fullName>
    </submittedName>
</protein>
<evidence type="ECO:0000313" key="3">
    <source>
        <dbReference type="Proteomes" id="UP001612915"/>
    </source>
</evidence>
<feature type="domain" description="PhnB-like" evidence="1">
    <location>
        <begin position="3"/>
        <end position="115"/>
    </location>
</feature>
<evidence type="ECO:0000259" key="1">
    <source>
        <dbReference type="Pfam" id="PF06983"/>
    </source>
</evidence>
<dbReference type="PANTHER" id="PTHR33990">
    <property type="entry name" value="PROTEIN YJDN-RELATED"/>
    <property type="match status" value="1"/>
</dbReference>
<keyword evidence="3" id="KW-1185">Reference proteome</keyword>
<dbReference type="InterPro" id="IPR009725">
    <property type="entry name" value="3_dmu_93_MTrfase"/>
</dbReference>
<gene>
    <name evidence="2" type="ORF">ACIB24_06685</name>
</gene>
<dbReference type="Pfam" id="PF06983">
    <property type="entry name" value="3-dmu-9_3-mt"/>
    <property type="match status" value="1"/>
</dbReference>
<sequence>MTTVPFLWFDTQAEEAAQLYTSVFPNSSITSVARYGPAGPGPEGTVMTVEFSLDGQTFVALNGGPEFAFTEAVSFQIPCADQVEVDHYWSSLSAGGEEGPCGWLKDRFGLSWQVVPAVLPELLGDPDPGRAQRAMQAMLGMGKLSIAELQAAADAVPA</sequence>
<dbReference type="Gene3D" id="3.10.180.10">
    <property type="entry name" value="2,3-Dihydroxybiphenyl 1,2-Dioxygenase, domain 1"/>
    <property type="match status" value="1"/>
</dbReference>
<evidence type="ECO:0000313" key="2">
    <source>
        <dbReference type="EMBL" id="MFI7586746.1"/>
    </source>
</evidence>